<dbReference type="GO" id="GO:0071816">
    <property type="term" value="P:tail-anchored membrane protein insertion into ER membrane"/>
    <property type="evidence" value="ECO:0007669"/>
    <property type="project" value="InterPro"/>
</dbReference>
<feature type="transmembrane region" description="Helical" evidence="9">
    <location>
        <begin position="105"/>
        <end position="122"/>
    </location>
</feature>
<comment type="similarity">
    <text evidence="2 7">Belongs to the WRB/GET1 family.</text>
</comment>
<dbReference type="AlphaFoldDB" id="A0A9P8A0Y9"/>
<keyword evidence="3 7" id="KW-0812">Transmembrane</keyword>
<comment type="caution">
    <text evidence="7">Lacks conserved residue(s) required for the propagation of feature annotation.</text>
</comment>
<evidence type="ECO:0000256" key="4">
    <source>
        <dbReference type="ARBA" id="ARBA00022824"/>
    </source>
</evidence>
<keyword evidence="7" id="KW-0813">Transport</keyword>
<dbReference type="HAMAP" id="MF_03113">
    <property type="entry name" value="Get1"/>
    <property type="match status" value="1"/>
</dbReference>
<dbReference type="InterPro" id="IPR028945">
    <property type="entry name" value="Get1"/>
</dbReference>
<dbReference type="Pfam" id="PF04420">
    <property type="entry name" value="CHD5"/>
    <property type="match status" value="1"/>
</dbReference>
<comment type="subcellular location">
    <subcellularLocation>
        <location evidence="1">Endoplasmic reticulum membrane</location>
        <topology evidence="1">Multi-pass membrane protein</topology>
    </subcellularLocation>
</comment>
<evidence type="ECO:0000256" key="1">
    <source>
        <dbReference type="ARBA" id="ARBA00004477"/>
    </source>
</evidence>
<dbReference type="InterPro" id="IPR027538">
    <property type="entry name" value="Get1_fungi"/>
</dbReference>
<feature type="chain" id="PRO_5040142668" description="Guided entry of tail-anchored proteins 1" evidence="10">
    <location>
        <begin position="22"/>
        <end position="316"/>
    </location>
</feature>
<dbReference type="GO" id="GO:0005789">
    <property type="term" value="C:endoplasmic reticulum membrane"/>
    <property type="evidence" value="ECO:0007669"/>
    <property type="project" value="UniProtKB-SubCell"/>
</dbReference>
<protein>
    <recommendedName>
        <fullName evidence="13">Guided entry of tail-anchored proteins 1</fullName>
    </recommendedName>
</protein>
<gene>
    <name evidence="7" type="primary">GET1</name>
    <name evidence="11" type="ORF">KVV02_001710</name>
</gene>
<dbReference type="OrthoDB" id="69461at2759"/>
<evidence type="ECO:0000256" key="3">
    <source>
        <dbReference type="ARBA" id="ARBA00022692"/>
    </source>
</evidence>
<dbReference type="GO" id="GO:0043495">
    <property type="term" value="F:protein-membrane adaptor activity"/>
    <property type="evidence" value="ECO:0007669"/>
    <property type="project" value="TreeGrafter"/>
</dbReference>
<evidence type="ECO:0000256" key="10">
    <source>
        <dbReference type="SAM" id="SignalP"/>
    </source>
</evidence>
<accession>A0A9P8A0Y9</accession>
<feature type="topological domain" description="Cytoplasmic" evidence="7">
    <location>
        <begin position="169"/>
        <end position="316"/>
    </location>
</feature>
<keyword evidence="5 7" id="KW-1133">Transmembrane helix</keyword>
<evidence type="ECO:0000313" key="12">
    <source>
        <dbReference type="Proteomes" id="UP000717515"/>
    </source>
</evidence>
<evidence type="ECO:0000256" key="5">
    <source>
        <dbReference type="ARBA" id="ARBA00022989"/>
    </source>
</evidence>
<evidence type="ECO:0000256" key="6">
    <source>
        <dbReference type="ARBA" id="ARBA00023136"/>
    </source>
</evidence>
<dbReference type="PANTHER" id="PTHR42650">
    <property type="entry name" value="TAIL-ANCHORED PROTEIN INSERTION RECEPTOR WRB"/>
    <property type="match status" value="1"/>
</dbReference>
<keyword evidence="10" id="KW-0732">Signal</keyword>
<comment type="caution">
    <text evidence="11">The sequence shown here is derived from an EMBL/GenBank/DDBJ whole genome shotgun (WGS) entry which is preliminary data.</text>
</comment>
<evidence type="ECO:0008006" key="13">
    <source>
        <dbReference type="Google" id="ProtNLM"/>
    </source>
</evidence>
<dbReference type="GO" id="GO:0043529">
    <property type="term" value="C:GET complex"/>
    <property type="evidence" value="ECO:0007669"/>
    <property type="project" value="InterPro"/>
</dbReference>
<feature type="topological domain" description="Lumenal" evidence="7">
    <location>
        <begin position="1"/>
        <end position="3"/>
    </location>
</feature>
<evidence type="ECO:0000256" key="7">
    <source>
        <dbReference type="HAMAP-Rule" id="MF_03113"/>
    </source>
</evidence>
<organism evidence="11 12">
    <name type="scientific">Mortierella alpina</name>
    <name type="common">Oleaginous fungus</name>
    <name type="synonym">Mortierella renispora</name>
    <dbReference type="NCBI Taxonomy" id="64518"/>
    <lineage>
        <taxon>Eukaryota</taxon>
        <taxon>Fungi</taxon>
        <taxon>Fungi incertae sedis</taxon>
        <taxon>Mucoromycota</taxon>
        <taxon>Mortierellomycotina</taxon>
        <taxon>Mortierellomycetes</taxon>
        <taxon>Mortierellales</taxon>
        <taxon>Mortierellaceae</taxon>
        <taxon>Mortierella</taxon>
    </lineage>
</organism>
<evidence type="ECO:0000313" key="11">
    <source>
        <dbReference type="EMBL" id="KAG9320835.1"/>
    </source>
</evidence>
<dbReference type="InterPro" id="IPR029012">
    <property type="entry name" value="Helix_hairpin_bin_sf"/>
</dbReference>
<dbReference type="Proteomes" id="UP000717515">
    <property type="component" value="Unassembled WGS sequence"/>
</dbReference>
<evidence type="ECO:0000256" key="8">
    <source>
        <dbReference type="SAM" id="MobiDB-lite"/>
    </source>
</evidence>
<evidence type="ECO:0000256" key="2">
    <source>
        <dbReference type="ARBA" id="ARBA00010799"/>
    </source>
</evidence>
<sequence>MQLAFGVLLVVLLTELINLIGKTHFTAMAYDLYLKIAHKERVVKQRQLKKEILTLKNDLARTSSQDEFAKWAKLRRKMDSKIVDLEKLTSDLHVSKASFEIKFKSLLWFITNGIQFLMVAWFRRSPVFYLPQGWFGPAERILSLPFAERGSVSIAIWFYFCRKFVLLLSSNLAEFIPAVKALKPEHPADAAGGSNPFAAFANMASMASASGSASPGGMGMAGNPFAAAMGGMGGDFGSMGGMGGMGGMEGMDNAGMFGPGSPFAAMFGQTLHPDMMGGSPATPSSPAGGNSPSPSRSSSVRGAGNLGRGEERRRKV</sequence>
<dbReference type="EMBL" id="JAIFTL010000253">
    <property type="protein sequence ID" value="KAG9320835.1"/>
    <property type="molecule type" value="Genomic_DNA"/>
</dbReference>
<keyword evidence="6 7" id="KW-0472">Membrane</keyword>
<dbReference type="PANTHER" id="PTHR42650:SF1">
    <property type="entry name" value="GUIDED ENTRY OF TAIL-ANCHORED PROTEINS FACTOR 1"/>
    <property type="match status" value="1"/>
</dbReference>
<evidence type="ECO:0000256" key="9">
    <source>
        <dbReference type="SAM" id="Phobius"/>
    </source>
</evidence>
<keyword evidence="4 7" id="KW-0256">Endoplasmic reticulum</keyword>
<reference evidence="11" key="1">
    <citation type="submission" date="2021-07" db="EMBL/GenBank/DDBJ databases">
        <title>Draft genome of Mortierella alpina, strain LL118, isolated from an aspen leaf litter sample.</title>
        <authorList>
            <person name="Yang S."/>
            <person name="Vinatzer B.A."/>
        </authorList>
    </citation>
    <scope>NUCLEOTIDE SEQUENCE</scope>
    <source>
        <strain evidence="11">LL118</strain>
    </source>
</reference>
<feature type="region of interest" description="Disordered" evidence="8">
    <location>
        <begin position="268"/>
        <end position="316"/>
    </location>
</feature>
<feature type="signal peptide" evidence="10">
    <location>
        <begin position="1"/>
        <end position="21"/>
    </location>
</feature>
<feature type="compositionally biased region" description="Low complexity" evidence="8">
    <location>
        <begin position="277"/>
        <end position="303"/>
    </location>
</feature>
<proteinExistence type="inferred from homology"/>
<dbReference type="Gene3D" id="1.10.287.660">
    <property type="entry name" value="Helix hairpin bin"/>
    <property type="match status" value="1"/>
</dbReference>
<name>A0A9P8A0Y9_MORAP</name>